<dbReference type="CDD" id="cd07099">
    <property type="entry name" value="ALDH_DDALDH"/>
    <property type="match status" value="1"/>
</dbReference>
<feature type="active site" evidence="2">
    <location>
        <position position="237"/>
    </location>
</feature>
<dbReference type="InterPro" id="IPR029510">
    <property type="entry name" value="Ald_DH_CS_GLU"/>
</dbReference>
<sequence length="483" mass="51623">MGITSEETMAVMEVRNPRSGEMDYRFDPTSAAEVEAKAKKAREAQRAWFSGGLERRIAILKKWAESLGRHAADITAALSVDTGRTRISHEELGAVEHFIHGYCEAAPQVLAQPFRKFSHNDEIIFKTTLVPYPLVGVISPWNFPLVLSFIDAIPALVAGAAVMIKPSEVTPRFVEPLQRSIDDVPELAGIITLVRGAAETGQAVVANSDAIVFTGSIATGRKIAVAAAQAFIPAFLELGGKDPAVVLAGSDLARAATSILRSAIYNTGQVCYAIERVYVDASVHDDFVAELLRQAATLRRSFAAGDGGHYGPFIFEAQGGIVQAQLQDAVARGAKILSGGKVETVDGAIWLDPTIVTDVDHTMKIMAEETFGPVVPVMKFKTIEEAAHLVNDSVFGLSGAVFGPDTHTAGDFATLMEAGGVSINDTELQRGMMFDGEKTAFKMSGMGGSRYGATSILRYVRKRALIANEGGIKPLTELAEIEA</sequence>
<keyword evidence="1 3" id="KW-0560">Oxidoreductase</keyword>
<dbReference type="Gene3D" id="3.40.605.10">
    <property type="entry name" value="Aldehyde Dehydrogenase, Chain A, domain 1"/>
    <property type="match status" value="1"/>
</dbReference>
<name>A0ABP3MRS7_9BURK</name>
<evidence type="ECO:0000256" key="3">
    <source>
        <dbReference type="RuleBase" id="RU003345"/>
    </source>
</evidence>
<comment type="similarity">
    <text evidence="3">Belongs to the aldehyde dehydrogenase family.</text>
</comment>
<dbReference type="Proteomes" id="UP001501706">
    <property type="component" value="Unassembled WGS sequence"/>
</dbReference>
<evidence type="ECO:0000313" key="5">
    <source>
        <dbReference type="EMBL" id="GAA0526226.1"/>
    </source>
</evidence>
<evidence type="ECO:0000313" key="6">
    <source>
        <dbReference type="Proteomes" id="UP001501706"/>
    </source>
</evidence>
<dbReference type="InterPro" id="IPR016162">
    <property type="entry name" value="Ald_DH_N"/>
</dbReference>
<dbReference type="PROSITE" id="PS00687">
    <property type="entry name" value="ALDEHYDE_DEHYDR_GLU"/>
    <property type="match status" value="1"/>
</dbReference>
<dbReference type="Gene3D" id="3.40.309.10">
    <property type="entry name" value="Aldehyde Dehydrogenase, Chain A, domain 2"/>
    <property type="match status" value="1"/>
</dbReference>
<evidence type="ECO:0000256" key="2">
    <source>
        <dbReference type="PROSITE-ProRule" id="PRU10007"/>
    </source>
</evidence>
<dbReference type="InterPro" id="IPR016161">
    <property type="entry name" value="Ald_DH/histidinol_DH"/>
</dbReference>
<protein>
    <submittedName>
        <fullName evidence="5">Aldehyde dehydrogenase family protein</fullName>
    </submittedName>
</protein>
<gene>
    <name evidence="5" type="ORF">GCM10009097_49760</name>
</gene>
<reference evidence="6" key="1">
    <citation type="journal article" date="2019" name="Int. J. Syst. Evol. Microbiol.">
        <title>The Global Catalogue of Microorganisms (GCM) 10K type strain sequencing project: providing services to taxonomists for standard genome sequencing and annotation.</title>
        <authorList>
            <consortium name="The Broad Institute Genomics Platform"/>
            <consortium name="The Broad Institute Genome Sequencing Center for Infectious Disease"/>
            <person name="Wu L."/>
            <person name="Ma J."/>
        </authorList>
    </citation>
    <scope>NUCLEOTIDE SEQUENCE [LARGE SCALE GENOMIC DNA]</scope>
    <source>
        <strain evidence="6">JCM 14330</strain>
    </source>
</reference>
<dbReference type="SUPFAM" id="SSF53720">
    <property type="entry name" value="ALDH-like"/>
    <property type="match status" value="1"/>
</dbReference>
<proteinExistence type="inferred from homology"/>
<evidence type="ECO:0000259" key="4">
    <source>
        <dbReference type="Pfam" id="PF00171"/>
    </source>
</evidence>
<dbReference type="InterPro" id="IPR016163">
    <property type="entry name" value="Ald_DH_C"/>
</dbReference>
<evidence type="ECO:0000256" key="1">
    <source>
        <dbReference type="ARBA" id="ARBA00023002"/>
    </source>
</evidence>
<dbReference type="RefSeq" id="WP_343928407.1">
    <property type="nucleotide sequence ID" value="NZ_BAAAEN010000026.1"/>
</dbReference>
<accession>A0ABP3MRS7</accession>
<dbReference type="Pfam" id="PF00171">
    <property type="entry name" value="Aldedh"/>
    <property type="match status" value="1"/>
</dbReference>
<dbReference type="InterPro" id="IPR015590">
    <property type="entry name" value="Aldehyde_DH_dom"/>
</dbReference>
<comment type="caution">
    <text evidence="5">The sequence shown here is derived from an EMBL/GenBank/DDBJ whole genome shotgun (WGS) entry which is preliminary data.</text>
</comment>
<keyword evidence="6" id="KW-1185">Reference proteome</keyword>
<dbReference type="PANTHER" id="PTHR11699">
    <property type="entry name" value="ALDEHYDE DEHYDROGENASE-RELATED"/>
    <property type="match status" value="1"/>
</dbReference>
<organism evidence="5 6">
    <name type="scientific">Pigmentiphaga daeguensis</name>
    <dbReference type="NCBI Taxonomy" id="414049"/>
    <lineage>
        <taxon>Bacteria</taxon>
        <taxon>Pseudomonadati</taxon>
        <taxon>Pseudomonadota</taxon>
        <taxon>Betaproteobacteria</taxon>
        <taxon>Burkholderiales</taxon>
        <taxon>Alcaligenaceae</taxon>
        <taxon>Pigmentiphaga</taxon>
    </lineage>
</organism>
<dbReference type="EMBL" id="BAAAEN010000026">
    <property type="protein sequence ID" value="GAA0526226.1"/>
    <property type="molecule type" value="Genomic_DNA"/>
</dbReference>
<feature type="domain" description="Aldehyde dehydrogenase" evidence="4">
    <location>
        <begin position="7"/>
        <end position="461"/>
    </location>
</feature>